<dbReference type="PANTHER" id="PTHR10971">
    <property type="entry name" value="MRNA EXPORT FACTOR AND BUB3"/>
    <property type="match status" value="1"/>
</dbReference>
<evidence type="ECO:0000313" key="4">
    <source>
        <dbReference type="EMBL" id="KAF7727495.1"/>
    </source>
</evidence>
<dbReference type="PROSITE" id="PS50082">
    <property type="entry name" value="WD_REPEATS_2"/>
    <property type="match status" value="1"/>
</dbReference>
<organism evidence="4 5">
    <name type="scientific">Apophysomyces ossiformis</name>
    <dbReference type="NCBI Taxonomy" id="679940"/>
    <lineage>
        <taxon>Eukaryota</taxon>
        <taxon>Fungi</taxon>
        <taxon>Fungi incertae sedis</taxon>
        <taxon>Mucoromycota</taxon>
        <taxon>Mucoromycotina</taxon>
        <taxon>Mucoromycetes</taxon>
        <taxon>Mucorales</taxon>
        <taxon>Mucorineae</taxon>
        <taxon>Mucoraceae</taxon>
        <taxon>Apophysomyces</taxon>
    </lineage>
</organism>
<keyword evidence="2" id="KW-0677">Repeat</keyword>
<dbReference type="Proteomes" id="UP000605846">
    <property type="component" value="Unassembled WGS sequence"/>
</dbReference>
<gene>
    <name evidence="4" type="ORF">EC973_007473</name>
</gene>
<dbReference type="InterPro" id="IPR019775">
    <property type="entry name" value="WD40_repeat_CS"/>
</dbReference>
<dbReference type="SUPFAM" id="SSF50978">
    <property type="entry name" value="WD40 repeat-like"/>
    <property type="match status" value="1"/>
</dbReference>
<comment type="caution">
    <text evidence="4">The sequence shown here is derived from an EMBL/GenBank/DDBJ whole genome shotgun (WGS) entry which is preliminary data.</text>
</comment>
<keyword evidence="5" id="KW-1185">Reference proteome</keyword>
<dbReference type="Pfam" id="PF00400">
    <property type="entry name" value="WD40"/>
    <property type="match status" value="2"/>
</dbReference>
<dbReference type="EMBL" id="JABAYA010000055">
    <property type="protein sequence ID" value="KAF7727495.1"/>
    <property type="molecule type" value="Genomic_DNA"/>
</dbReference>
<dbReference type="InterPro" id="IPR001680">
    <property type="entry name" value="WD40_rpt"/>
</dbReference>
<reference evidence="4" key="1">
    <citation type="submission" date="2020-01" db="EMBL/GenBank/DDBJ databases">
        <title>Genome Sequencing of Three Apophysomyces-Like Fungal Strains Confirms a Novel Fungal Genus in the Mucoromycota with divergent Burkholderia-like Endosymbiotic Bacteria.</title>
        <authorList>
            <person name="Stajich J.E."/>
            <person name="Macias A.M."/>
            <person name="Carter-House D."/>
            <person name="Lovett B."/>
            <person name="Kasson L.R."/>
            <person name="Berry K."/>
            <person name="Grigoriev I."/>
            <person name="Chang Y."/>
            <person name="Spatafora J."/>
            <person name="Kasson M.T."/>
        </authorList>
    </citation>
    <scope>NUCLEOTIDE SEQUENCE</scope>
    <source>
        <strain evidence="4">NRRL A-21654</strain>
    </source>
</reference>
<protein>
    <submittedName>
        <fullName evidence="4">Uncharacterized protein</fullName>
    </submittedName>
</protein>
<dbReference type="OrthoDB" id="427795at2759"/>
<dbReference type="InterPro" id="IPR036322">
    <property type="entry name" value="WD40_repeat_dom_sf"/>
</dbReference>
<proteinExistence type="predicted"/>
<evidence type="ECO:0000313" key="5">
    <source>
        <dbReference type="Proteomes" id="UP000605846"/>
    </source>
</evidence>
<dbReference type="PROSITE" id="PS00678">
    <property type="entry name" value="WD_REPEATS_1"/>
    <property type="match status" value="1"/>
</dbReference>
<dbReference type="AlphaFoldDB" id="A0A8H7BPP4"/>
<dbReference type="SMART" id="SM00320">
    <property type="entry name" value="WD40"/>
    <property type="match status" value="4"/>
</dbReference>
<sequence>MVNTMMLVKKDLSFTPYDVQWIPFSARVCAIGATGRSTGQISVYSLEGKQLQFTNETEVPSIVRCGTFGAAESHSRHLATGDFDGQLQIWDTSQFELPVVSVKAHESIINAISGCNRGAREIVTGSRDGAAKVWDTRQPKSAVFTARSKEKAQDIWAVAFGDLGHAEQRLVAVGYDNGDVKLFDLTASQYVWETNVGAGVCSLDFGTKSLAAGTLTGTCTIQLDSGIVSKIPSSGATVWSVRHMPQDVSYFANANGNGDVTVLHNATTDNPSVISVSQHPVTSFDWHKDKKGLFACSAFDQTIRIGLVQGI</sequence>
<accession>A0A8H7BPP4</accession>
<dbReference type="InterPro" id="IPR015943">
    <property type="entry name" value="WD40/YVTN_repeat-like_dom_sf"/>
</dbReference>
<dbReference type="Gene3D" id="2.130.10.10">
    <property type="entry name" value="YVTN repeat-like/Quinoprotein amine dehydrogenase"/>
    <property type="match status" value="1"/>
</dbReference>
<feature type="repeat" description="WD" evidence="3">
    <location>
        <begin position="102"/>
        <end position="144"/>
    </location>
</feature>
<keyword evidence="1 3" id="KW-0853">WD repeat</keyword>
<name>A0A8H7BPP4_9FUNG</name>
<evidence type="ECO:0000256" key="3">
    <source>
        <dbReference type="PROSITE-ProRule" id="PRU00221"/>
    </source>
</evidence>
<evidence type="ECO:0000256" key="1">
    <source>
        <dbReference type="ARBA" id="ARBA00022574"/>
    </source>
</evidence>
<evidence type="ECO:0000256" key="2">
    <source>
        <dbReference type="ARBA" id="ARBA00022737"/>
    </source>
</evidence>